<dbReference type="Pfam" id="PF07332">
    <property type="entry name" value="Phage_holin_3_6"/>
    <property type="match status" value="1"/>
</dbReference>
<dbReference type="RefSeq" id="WP_182843449.1">
    <property type="nucleotide sequence ID" value="NZ_BAAALP010000009.1"/>
</dbReference>
<reference evidence="2 3" key="1">
    <citation type="submission" date="2020-08" db="EMBL/GenBank/DDBJ databases">
        <title>Genomic Encyclopedia of Type Strains, Phase IV (KMG-IV): sequencing the most valuable type-strain genomes for metagenomic binning, comparative biology and taxonomic classification.</title>
        <authorList>
            <person name="Goeker M."/>
        </authorList>
    </citation>
    <scope>NUCLEOTIDE SEQUENCE [LARGE SCALE GENOMIC DNA]</scope>
    <source>
        <strain evidence="2 3">DSM 44197</strain>
    </source>
</reference>
<dbReference type="EMBL" id="JACJIA010000003">
    <property type="protein sequence ID" value="MBA8951062.1"/>
    <property type="molecule type" value="Genomic_DNA"/>
</dbReference>
<organism evidence="2 3">
    <name type="scientific">Actinomadura namibiensis</name>
    <dbReference type="NCBI Taxonomy" id="182080"/>
    <lineage>
        <taxon>Bacteria</taxon>
        <taxon>Bacillati</taxon>
        <taxon>Actinomycetota</taxon>
        <taxon>Actinomycetes</taxon>
        <taxon>Streptosporangiales</taxon>
        <taxon>Thermomonosporaceae</taxon>
        <taxon>Actinomadura</taxon>
    </lineage>
</organism>
<protein>
    <recommendedName>
        <fullName evidence="4">Holin-X, holin superfamily III</fullName>
    </recommendedName>
</protein>
<dbReference type="Proteomes" id="UP000572680">
    <property type="component" value="Unassembled WGS sequence"/>
</dbReference>
<comment type="caution">
    <text evidence="2">The sequence shown here is derived from an EMBL/GenBank/DDBJ whole genome shotgun (WGS) entry which is preliminary data.</text>
</comment>
<keyword evidence="1" id="KW-1133">Transmembrane helix</keyword>
<dbReference type="InterPro" id="IPR009937">
    <property type="entry name" value="Phage_holin_3_6"/>
</dbReference>
<evidence type="ECO:0000313" key="2">
    <source>
        <dbReference type="EMBL" id="MBA8951062.1"/>
    </source>
</evidence>
<evidence type="ECO:0008006" key="4">
    <source>
        <dbReference type="Google" id="ProtNLM"/>
    </source>
</evidence>
<evidence type="ECO:0000313" key="3">
    <source>
        <dbReference type="Proteomes" id="UP000572680"/>
    </source>
</evidence>
<keyword evidence="1" id="KW-0472">Membrane</keyword>
<keyword evidence="1" id="KW-0812">Transmembrane</keyword>
<evidence type="ECO:0000256" key="1">
    <source>
        <dbReference type="SAM" id="Phobius"/>
    </source>
</evidence>
<gene>
    <name evidence="2" type="ORF">HNR61_002693</name>
</gene>
<dbReference type="AlphaFoldDB" id="A0A7W3LN13"/>
<name>A0A7W3LN13_ACTNM</name>
<accession>A0A7W3LN13</accession>
<proteinExistence type="predicted"/>
<sequence length="132" mass="14027">MSSKARRRPSKQELAETADSPVEQNLMLAKYVIDAAQREMAEKARKRVPALRMGAVAGVLGTMAVAASYRMNLALLERKLPPEAAALVATAVYSGGASAAALAAVRRWRGLPTPLPTETAKQVAEIIQEAAD</sequence>
<feature type="transmembrane region" description="Helical" evidence="1">
    <location>
        <begin position="50"/>
        <end position="69"/>
    </location>
</feature>
<keyword evidence="3" id="KW-1185">Reference proteome</keyword>
<feature type="transmembrane region" description="Helical" evidence="1">
    <location>
        <begin position="84"/>
        <end position="105"/>
    </location>
</feature>